<reference evidence="2 3" key="1">
    <citation type="journal article" date="2022" name="Nat. Plants">
        <title>Genomes of leafy and leafless Platanthera orchids illuminate the evolution of mycoheterotrophy.</title>
        <authorList>
            <person name="Li M.H."/>
            <person name="Liu K.W."/>
            <person name="Li Z."/>
            <person name="Lu H.C."/>
            <person name="Ye Q.L."/>
            <person name="Zhang D."/>
            <person name="Wang J.Y."/>
            <person name="Li Y.F."/>
            <person name="Zhong Z.M."/>
            <person name="Liu X."/>
            <person name="Yu X."/>
            <person name="Liu D.K."/>
            <person name="Tu X.D."/>
            <person name="Liu B."/>
            <person name="Hao Y."/>
            <person name="Liao X.Y."/>
            <person name="Jiang Y.T."/>
            <person name="Sun W.H."/>
            <person name="Chen J."/>
            <person name="Chen Y.Q."/>
            <person name="Ai Y."/>
            <person name="Zhai J.W."/>
            <person name="Wu S.S."/>
            <person name="Zhou Z."/>
            <person name="Hsiao Y.Y."/>
            <person name="Wu W.L."/>
            <person name="Chen Y.Y."/>
            <person name="Lin Y.F."/>
            <person name="Hsu J.L."/>
            <person name="Li C.Y."/>
            <person name="Wang Z.W."/>
            <person name="Zhao X."/>
            <person name="Zhong W.Y."/>
            <person name="Ma X.K."/>
            <person name="Ma L."/>
            <person name="Huang J."/>
            <person name="Chen G.Z."/>
            <person name="Huang M.Z."/>
            <person name="Huang L."/>
            <person name="Peng D.H."/>
            <person name="Luo Y.B."/>
            <person name="Zou S.Q."/>
            <person name="Chen S.P."/>
            <person name="Lan S."/>
            <person name="Tsai W.C."/>
            <person name="Van de Peer Y."/>
            <person name="Liu Z.J."/>
        </authorList>
    </citation>
    <scope>NUCLEOTIDE SEQUENCE [LARGE SCALE GENOMIC DNA]</scope>
    <source>
        <strain evidence="2">Lor287</strain>
    </source>
</reference>
<evidence type="ECO:0000313" key="2">
    <source>
        <dbReference type="EMBL" id="KAK8954516.1"/>
    </source>
</evidence>
<dbReference type="AlphaFoldDB" id="A0AAP0BYC1"/>
<evidence type="ECO:0000256" key="1">
    <source>
        <dbReference type="SAM" id="MobiDB-lite"/>
    </source>
</evidence>
<protein>
    <submittedName>
        <fullName evidence="2">Uncharacterized protein</fullName>
    </submittedName>
</protein>
<evidence type="ECO:0000313" key="3">
    <source>
        <dbReference type="Proteomes" id="UP001418222"/>
    </source>
</evidence>
<sequence length="246" mass="26543">MAAGEITCILPGSAFSSSEQRSLAVGRPAMGNLVISGPVLPVPVGPGFQRKNRSRTGTDLDRTGPGPVSQRTDSAQDRSRTGTGVFMCTTWFSTSFDEVGVYSIPAPLYLIKNLLQRRRPTRRAYAKQAVGSQKVTGRIASLFADSCKMRTWLELGRQAWQMPWSSSGGAAGRSCRVCRLERTGVGVRQDWRTGSQVYHPSSSAAVVVCHDCELGECELELSMQGVRTGAISAKIGSLAVVPWFLT</sequence>
<gene>
    <name evidence="2" type="ORF">KSP39_PZI002107</name>
</gene>
<dbReference type="Proteomes" id="UP001418222">
    <property type="component" value="Unassembled WGS sequence"/>
</dbReference>
<accession>A0AAP0BYC1</accession>
<dbReference type="EMBL" id="JBBWWQ010000002">
    <property type="protein sequence ID" value="KAK8954516.1"/>
    <property type="molecule type" value="Genomic_DNA"/>
</dbReference>
<keyword evidence="3" id="KW-1185">Reference proteome</keyword>
<feature type="region of interest" description="Disordered" evidence="1">
    <location>
        <begin position="45"/>
        <end position="80"/>
    </location>
</feature>
<comment type="caution">
    <text evidence="2">The sequence shown here is derived from an EMBL/GenBank/DDBJ whole genome shotgun (WGS) entry which is preliminary data.</text>
</comment>
<name>A0AAP0BYC1_9ASPA</name>
<proteinExistence type="predicted"/>
<organism evidence="2 3">
    <name type="scientific">Platanthera zijinensis</name>
    <dbReference type="NCBI Taxonomy" id="2320716"/>
    <lineage>
        <taxon>Eukaryota</taxon>
        <taxon>Viridiplantae</taxon>
        <taxon>Streptophyta</taxon>
        <taxon>Embryophyta</taxon>
        <taxon>Tracheophyta</taxon>
        <taxon>Spermatophyta</taxon>
        <taxon>Magnoliopsida</taxon>
        <taxon>Liliopsida</taxon>
        <taxon>Asparagales</taxon>
        <taxon>Orchidaceae</taxon>
        <taxon>Orchidoideae</taxon>
        <taxon>Orchideae</taxon>
        <taxon>Orchidinae</taxon>
        <taxon>Platanthera</taxon>
    </lineage>
</organism>